<evidence type="ECO:0000313" key="3">
    <source>
        <dbReference type="Proteomes" id="UP000646484"/>
    </source>
</evidence>
<organism evidence="2 3">
    <name type="scientific">Butyricimonas hominis</name>
    <dbReference type="NCBI Taxonomy" id="2763032"/>
    <lineage>
        <taxon>Bacteria</taxon>
        <taxon>Pseudomonadati</taxon>
        <taxon>Bacteroidota</taxon>
        <taxon>Bacteroidia</taxon>
        <taxon>Bacteroidales</taxon>
        <taxon>Odoribacteraceae</taxon>
        <taxon>Butyricimonas</taxon>
    </lineage>
</organism>
<dbReference type="PROSITE" id="PS50930">
    <property type="entry name" value="HTH_LYTTR"/>
    <property type="match status" value="1"/>
</dbReference>
<dbReference type="Gene3D" id="2.40.50.1020">
    <property type="entry name" value="LytTr DNA-binding domain"/>
    <property type="match status" value="1"/>
</dbReference>
<gene>
    <name evidence="2" type="ORF">H8S64_20570</name>
</gene>
<feature type="domain" description="HTH LytTR-type" evidence="1">
    <location>
        <begin position="45"/>
        <end position="130"/>
    </location>
</feature>
<dbReference type="SMART" id="SM00850">
    <property type="entry name" value="LytTR"/>
    <property type="match status" value="1"/>
</dbReference>
<evidence type="ECO:0000313" key="2">
    <source>
        <dbReference type="EMBL" id="MBC5623495.1"/>
    </source>
</evidence>
<evidence type="ECO:0000259" key="1">
    <source>
        <dbReference type="PROSITE" id="PS50930"/>
    </source>
</evidence>
<sequence length="147" mass="17220">MTEKQTNVEIENNLPADIAVVVSDRYRNDRFFVWYNDAYRIVLCSNIAWLQADRDYCYLHFKNGTKMLVVHPLKDVLAMLPPEDFVRVHRSYAVCLDLVDRLVGNTIYIGKQDFPVSPAYREDLHSRFRFLGKVKGLHKSKLVKNNK</sequence>
<dbReference type="Pfam" id="PF04397">
    <property type="entry name" value="LytTR"/>
    <property type="match status" value="1"/>
</dbReference>
<reference evidence="2 3" key="1">
    <citation type="submission" date="2020-08" db="EMBL/GenBank/DDBJ databases">
        <title>Genome public.</title>
        <authorList>
            <person name="Liu C."/>
            <person name="Sun Q."/>
        </authorList>
    </citation>
    <scope>NUCLEOTIDE SEQUENCE [LARGE SCALE GENOMIC DNA]</scope>
    <source>
        <strain evidence="2 3">NSJ-56</strain>
    </source>
</reference>
<proteinExistence type="predicted"/>
<name>A0ABR7D6E6_9BACT</name>
<dbReference type="InterPro" id="IPR007492">
    <property type="entry name" value="LytTR_DNA-bd_dom"/>
</dbReference>
<dbReference type="RefSeq" id="WP_186978534.1">
    <property type="nucleotide sequence ID" value="NZ_JACOOH010000011.1"/>
</dbReference>
<keyword evidence="3" id="KW-1185">Reference proteome</keyword>
<dbReference type="EMBL" id="JACOOH010000011">
    <property type="protein sequence ID" value="MBC5623495.1"/>
    <property type="molecule type" value="Genomic_DNA"/>
</dbReference>
<comment type="caution">
    <text evidence="2">The sequence shown here is derived from an EMBL/GenBank/DDBJ whole genome shotgun (WGS) entry which is preliminary data.</text>
</comment>
<dbReference type="Proteomes" id="UP000646484">
    <property type="component" value="Unassembled WGS sequence"/>
</dbReference>
<accession>A0ABR7D6E6</accession>
<protein>
    <submittedName>
        <fullName evidence="2">LytTR family transcriptional regulator</fullName>
    </submittedName>
</protein>